<dbReference type="eggNOG" id="COG0845">
    <property type="taxonomic scope" value="Bacteria"/>
</dbReference>
<feature type="domain" description="Multidrug resistance protein MdtA-like barrel-sandwich hybrid" evidence="3">
    <location>
        <begin position="98"/>
        <end position="281"/>
    </location>
</feature>
<dbReference type="HOGENOM" id="CLU_018816_2_1_0"/>
<accession>D2R328</accession>
<dbReference type="GO" id="GO:0022857">
    <property type="term" value="F:transmembrane transporter activity"/>
    <property type="evidence" value="ECO:0007669"/>
    <property type="project" value="InterPro"/>
</dbReference>
<dbReference type="Gene3D" id="2.40.420.20">
    <property type="match status" value="1"/>
</dbReference>
<protein>
    <submittedName>
        <fullName evidence="5">Efflux transporter, RND family, MFP subunit</fullName>
    </submittedName>
</protein>
<feature type="compositionally biased region" description="Pro residues" evidence="2">
    <location>
        <begin position="516"/>
        <end position="526"/>
    </location>
</feature>
<gene>
    <name evidence="5" type="ordered locus">Psta_4111</name>
</gene>
<feature type="domain" description="Multidrug resistance protein MdtA-like beta-barrel" evidence="4">
    <location>
        <begin position="311"/>
        <end position="376"/>
    </location>
</feature>
<dbReference type="PANTHER" id="PTHR30158:SF10">
    <property type="entry name" value="CATION EFFLUX PUMP"/>
    <property type="match status" value="1"/>
</dbReference>
<dbReference type="Pfam" id="PF25944">
    <property type="entry name" value="Beta-barrel_RND"/>
    <property type="match status" value="1"/>
</dbReference>
<evidence type="ECO:0000259" key="4">
    <source>
        <dbReference type="Pfam" id="PF25944"/>
    </source>
</evidence>
<dbReference type="GO" id="GO:0005886">
    <property type="term" value="C:plasma membrane"/>
    <property type="evidence" value="ECO:0007669"/>
    <property type="project" value="TreeGrafter"/>
</dbReference>
<comment type="similarity">
    <text evidence="1">Belongs to the membrane fusion protein (MFP) (TC 8.A.1) family.</text>
</comment>
<feature type="region of interest" description="Disordered" evidence="2">
    <location>
        <begin position="488"/>
        <end position="539"/>
    </location>
</feature>
<dbReference type="NCBIfam" id="TIGR01730">
    <property type="entry name" value="RND_mfp"/>
    <property type="match status" value="1"/>
</dbReference>
<dbReference type="InterPro" id="IPR058625">
    <property type="entry name" value="MdtA-like_BSH"/>
</dbReference>
<organism evidence="5 6">
    <name type="scientific">Pirellula staleyi (strain ATCC 27377 / DSM 6068 / ICPB 4128)</name>
    <name type="common">Pirella staleyi</name>
    <dbReference type="NCBI Taxonomy" id="530564"/>
    <lineage>
        <taxon>Bacteria</taxon>
        <taxon>Pseudomonadati</taxon>
        <taxon>Planctomycetota</taxon>
        <taxon>Planctomycetia</taxon>
        <taxon>Pirellulales</taxon>
        <taxon>Pirellulaceae</taxon>
        <taxon>Pirellula</taxon>
    </lineage>
</organism>
<dbReference type="KEGG" id="psl:Psta_4111"/>
<feature type="compositionally biased region" description="Low complexity" evidence="2">
    <location>
        <begin position="527"/>
        <end position="539"/>
    </location>
</feature>
<reference evidence="5 6" key="1">
    <citation type="journal article" date="2009" name="Stand. Genomic Sci.">
        <title>Complete genome sequence of Pirellula staleyi type strain (ATCC 27377).</title>
        <authorList>
            <person name="Clum A."/>
            <person name="Tindall B.J."/>
            <person name="Sikorski J."/>
            <person name="Ivanova N."/>
            <person name="Mavrommatis K."/>
            <person name="Lucas S."/>
            <person name="Glavina del Rio T."/>
            <person name="Nolan M."/>
            <person name="Chen F."/>
            <person name="Tice H."/>
            <person name="Pitluck S."/>
            <person name="Cheng J.F."/>
            <person name="Chertkov O."/>
            <person name="Brettin T."/>
            <person name="Han C."/>
            <person name="Detter J.C."/>
            <person name="Kuske C."/>
            <person name="Bruce D."/>
            <person name="Goodwin L."/>
            <person name="Ovchinikova G."/>
            <person name="Pati A."/>
            <person name="Mikhailova N."/>
            <person name="Chen A."/>
            <person name="Palaniappan K."/>
            <person name="Land M."/>
            <person name="Hauser L."/>
            <person name="Chang Y.J."/>
            <person name="Jeffries C.D."/>
            <person name="Chain P."/>
            <person name="Rohde M."/>
            <person name="Goker M."/>
            <person name="Bristow J."/>
            <person name="Eisen J.A."/>
            <person name="Markowitz V."/>
            <person name="Hugenholtz P."/>
            <person name="Kyrpides N.C."/>
            <person name="Klenk H.P."/>
            <person name="Lapidus A."/>
        </authorList>
    </citation>
    <scope>NUCLEOTIDE SEQUENCE [LARGE SCALE GENOMIC DNA]</scope>
    <source>
        <strain evidence="6">ATCC 27377 / DSM 6068 / ICPB 4128</strain>
    </source>
</reference>
<dbReference type="STRING" id="530564.Psta_4111"/>
<evidence type="ECO:0000259" key="3">
    <source>
        <dbReference type="Pfam" id="PF25917"/>
    </source>
</evidence>
<evidence type="ECO:0000256" key="2">
    <source>
        <dbReference type="SAM" id="MobiDB-lite"/>
    </source>
</evidence>
<dbReference type="InterPro" id="IPR006143">
    <property type="entry name" value="RND_pump_MFP"/>
</dbReference>
<evidence type="ECO:0000313" key="6">
    <source>
        <dbReference type="Proteomes" id="UP000001887"/>
    </source>
</evidence>
<dbReference type="Pfam" id="PF25917">
    <property type="entry name" value="BSH_RND"/>
    <property type="match status" value="1"/>
</dbReference>
<dbReference type="SUPFAM" id="SSF111369">
    <property type="entry name" value="HlyD-like secretion proteins"/>
    <property type="match status" value="2"/>
</dbReference>
<dbReference type="Gene3D" id="2.40.30.170">
    <property type="match status" value="1"/>
</dbReference>
<evidence type="ECO:0000256" key="1">
    <source>
        <dbReference type="ARBA" id="ARBA00009477"/>
    </source>
</evidence>
<dbReference type="AlphaFoldDB" id="D2R328"/>
<keyword evidence="6" id="KW-1185">Reference proteome</keyword>
<proteinExistence type="inferred from homology"/>
<dbReference type="PANTHER" id="PTHR30158">
    <property type="entry name" value="ACRA/E-RELATED COMPONENT OF DRUG EFFLUX TRANSPORTER"/>
    <property type="match status" value="1"/>
</dbReference>
<dbReference type="Gene3D" id="1.10.287.470">
    <property type="entry name" value="Helix hairpin bin"/>
    <property type="match status" value="1"/>
</dbReference>
<dbReference type="GO" id="GO:0046677">
    <property type="term" value="P:response to antibiotic"/>
    <property type="evidence" value="ECO:0007669"/>
    <property type="project" value="TreeGrafter"/>
</dbReference>
<dbReference type="EMBL" id="CP001848">
    <property type="protein sequence ID" value="ADB18761.1"/>
    <property type="molecule type" value="Genomic_DNA"/>
</dbReference>
<sequence>MRAFVNTQAPLFAPSRWSLNQLPMHAAWRLPLSATLLVAAMLVSSVGCSSHGEEHAEEGMTEPVVDNRPPVPIITCKPVVKPIVEWDEYVARFEAVEAAEVRPRVSGLLQSANFIEGQIVKKDQVLFEIDPLPYQAEADRAAAAVNEAKSQADQARAAVAETTAGILVAKSDFDLAKKQYDRALQLRSQNAISQEDVDIRQSSFENASANYESANAKLVSAKAAVVAAESAIKTAMAFQQIADINLGYTKVLAPVSGLVGQRLVTDGNLVTGGTGNATLLTTIISIDPIHCVFDADEQSYLKYTRLAENGKRTGSRFARNPVYIALADEQGYPHLGQTDFVDNVIDQNTGTIRARAIFHNTKDMLLLPGLFARLRLPGSARYEAVLLPDLTIGSDQSEKYVYIVGADERIERVSVKLGPSVEGLRVIREGLTGSETVVMGGMQRVTPGQRVTPENKPIKAGSSDLPDDFKPVPRAEWIMTPRTERILKDVEGQTEINPPAVPLEAPPTPAAAAPTEPAPAPKPPAPAEGVAPPAEEGQN</sequence>
<feature type="region of interest" description="Disordered" evidence="2">
    <location>
        <begin position="446"/>
        <end position="471"/>
    </location>
</feature>
<evidence type="ECO:0000313" key="5">
    <source>
        <dbReference type="EMBL" id="ADB18761.1"/>
    </source>
</evidence>
<name>D2R328_PIRSD</name>
<dbReference type="Proteomes" id="UP000001887">
    <property type="component" value="Chromosome"/>
</dbReference>
<feature type="compositionally biased region" description="Pro residues" evidence="2">
    <location>
        <begin position="499"/>
        <end position="509"/>
    </location>
</feature>
<dbReference type="Gene3D" id="2.40.50.100">
    <property type="match status" value="1"/>
</dbReference>
<dbReference type="InterPro" id="IPR058626">
    <property type="entry name" value="MdtA-like_b-barrel"/>
</dbReference>